<name>A0A6M0P9L5_9BACI</name>
<reference evidence="1 2" key="2">
    <citation type="submission" date="2020-03" db="EMBL/GenBank/DDBJ databases">
        <title>Bacillus aquiflavi sp. nov., isolated from yellow water of strong flavor Chinese baijiu in Yibin region of China.</title>
        <authorList>
            <person name="Xie J."/>
        </authorList>
    </citation>
    <scope>NUCLEOTIDE SEQUENCE [LARGE SCALE GENOMIC DNA]</scope>
    <source>
        <strain evidence="1 2">Gsoil 114</strain>
    </source>
</reference>
<dbReference type="EMBL" id="JAAIWK010000035">
    <property type="protein sequence ID" value="NEY21472.1"/>
    <property type="molecule type" value="Genomic_DNA"/>
</dbReference>
<proteinExistence type="predicted"/>
<organism evidence="1 2">
    <name type="scientific">Heyndrickxia ginsengihumi</name>
    <dbReference type="NCBI Taxonomy" id="363870"/>
    <lineage>
        <taxon>Bacteria</taxon>
        <taxon>Bacillati</taxon>
        <taxon>Bacillota</taxon>
        <taxon>Bacilli</taxon>
        <taxon>Bacillales</taxon>
        <taxon>Bacillaceae</taxon>
        <taxon>Heyndrickxia</taxon>
    </lineage>
</organism>
<protein>
    <recommendedName>
        <fullName evidence="3">DUF2007 domain-containing protein</fullName>
    </recommendedName>
</protein>
<gene>
    <name evidence="1" type="ORF">G4D61_16130</name>
</gene>
<evidence type="ECO:0000313" key="2">
    <source>
        <dbReference type="Proteomes" id="UP000476934"/>
    </source>
</evidence>
<dbReference type="AlphaFoldDB" id="A0A6M0P9L5"/>
<comment type="caution">
    <text evidence="1">The sequence shown here is derived from an EMBL/GenBank/DDBJ whole genome shotgun (WGS) entry which is preliminary data.</text>
</comment>
<keyword evidence="2" id="KW-1185">Reference proteome</keyword>
<evidence type="ECO:0008006" key="3">
    <source>
        <dbReference type="Google" id="ProtNLM"/>
    </source>
</evidence>
<evidence type="ECO:0000313" key="1">
    <source>
        <dbReference type="EMBL" id="NEY21472.1"/>
    </source>
</evidence>
<reference evidence="1 2" key="1">
    <citation type="submission" date="2020-02" db="EMBL/GenBank/DDBJ databases">
        <authorList>
            <person name="Feng H."/>
        </authorList>
    </citation>
    <scope>NUCLEOTIDE SEQUENCE [LARGE SCALE GENOMIC DNA]</scope>
    <source>
        <strain evidence="1 2">Gsoil 114</strain>
    </source>
</reference>
<dbReference type="RefSeq" id="WP_025731436.1">
    <property type="nucleotide sequence ID" value="NZ_JAAIWK010000035.1"/>
</dbReference>
<sequence>MFFKRNLVYTALSHADYFKISQAFSKEGIFYKVKNKRLKNSSLPLPENDMLSSGIQVPAIYEFYVNQKDQFKAEKILSSISI</sequence>
<dbReference type="Proteomes" id="UP000476934">
    <property type="component" value="Unassembled WGS sequence"/>
</dbReference>
<accession>A0A6M0P9L5</accession>